<organism evidence="1 2">
    <name type="scientific">Gossypium barbadense</name>
    <name type="common">Sea Island cotton</name>
    <name type="synonym">Hibiscus barbadensis</name>
    <dbReference type="NCBI Taxonomy" id="3634"/>
    <lineage>
        <taxon>Eukaryota</taxon>
        <taxon>Viridiplantae</taxon>
        <taxon>Streptophyta</taxon>
        <taxon>Embryophyta</taxon>
        <taxon>Tracheophyta</taxon>
        <taxon>Spermatophyta</taxon>
        <taxon>Magnoliopsida</taxon>
        <taxon>eudicotyledons</taxon>
        <taxon>Gunneridae</taxon>
        <taxon>Pentapetalae</taxon>
        <taxon>rosids</taxon>
        <taxon>malvids</taxon>
        <taxon>Malvales</taxon>
        <taxon>Malvaceae</taxon>
        <taxon>Malvoideae</taxon>
        <taxon>Gossypium</taxon>
    </lineage>
</organism>
<gene>
    <name evidence="1" type="ORF">GOBAR_AA15990</name>
</gene>
<evidence type="ECO:0008006" key="3">
    <source>
        <dbReference type="Google" id="ProtNLM"/>
    </source>
</evidence>
<dbReference type="EMBL" id="KZ664561">
    <property type="protein sequence ID" value="PPS04673.1"/>
    <property type="molecule type" value="Genomic_DNA"/>
</dbReference>
<dbReference type="OrthoDB" id="1918565at2759"/>
<dbReference type="Pfam" id="PF14299">
    <property type="entry name" value="PP2"/>
    <property type="match status" value="1"/>
</dbReference>
<name>A0A2P5XMT0_GOSBA</name>
<proteinExistence type="predicted"/>
<evidence type="ECO:0000313" key="1">
    <source>
        <dbReference type="EMBL" id="PPS04673.1"/>
    </source>
</evidence>
<protein>
    <recommendedName>
        <fullName evidence="3">F-box domain-containing protein</fullName>
    </recommendedName>
</protein>
<dbReference type="Proteomes" id="UP000239757">
    <property type="component" value="Unassembled WGS sequence"/>
</dbReference>
<reference evidence="1 2" key="1">
    <citation type="submission" date="2015-01" db="EMBL/GenBank/DDBJ databases">
        <title>Genome of allotetraploid Gossypium barbadense reveals genomic plasticity and fiber elongation in cotton evolution.</title>
        <authorList>
            <person name="Chen X."/>
            <person name="Liu X."/>
            <person name="Zhao B."/>
            <person name="Zheng H."/>
            <person name="Hu Y."/>
            <person name="Lu G."/>
            <person name="Yang C."/>
            <person name="Chen J."/>
            <person name="Shan C."/>
            <person name="Zhang L."/>
            <person name="Zhou Y."/>
            <person name="Wang L."/>
            <person name="Guo W."/>
            <person name="Bai Y."/>
            <person name="Ruan J."/>
            <person name="Shangguan X."/>
            <person name="Mao Y."/>
            <person name="Jiang J."/>
            <person name="Zhu Y."/>
            <person name="Lei J."/>
            <person name="Kang H."/>
            <person name="Chen S."/>
            <person name="He X."/>
            <person name="Wang R."/>
            <person name="Wang Y."/>
            <person name="Chen J."/>
            <person name="Wang L."/>
            <person name="Yu S."/>
            <person name="Wang B."/>
            <person name="Wei J."/>
            <person name="Song S."/>
            <person name="Lu X."/>
            <person name="Gao Z."/>
            <person name="Gu W."/>
            <person name="Deng X."/>
            <person name="Ma D."/>
            <person name="Wang S."/>
            <person name="Liang W."/>
            <person name="Fang L."/>
            <person name="Cai C."/>
            <person name="Zhu X."/>
            <person name="Zhou B."/>
            <person name="Zhang Y."/>
            <person name="Chen Z."/>
            <person name="Xu S."/>
            <person name="Zhu R."/>
            <person name="Wang S."/>
            <person name="Zhang T."/>
            <person name="Zhao G."/>
        </authorList>
    </citation>
    <scope>NUCLEOTIDE SEQUENCE [LARGE SCALE GENOMIC DNA]</scope>
    <source>
        <strain evidence="2">cv. Xinhai21</strain>
        <tissue evidence="1">Leaf</tissue>
    </source>
</reference>
<evidence type="ECO:0000313" key="2">
    <source>
        <dbReference type="Proteomes" id="UP000239757"/>
    </source>
</evidence>
<dbReference type="PANTHER" id="PTHR32278">
    <property type="entry name" value="F-BOX DOMAIN-CONTAINING PROTEIN"/>
    <property type="match status" value="1"/>
</dbReference>
<dbReference type="InterPro" id="IPR025886">
    <property type="entry name" value="PP2-like"/>
</dbReference>
<accession>A0A2P5XMT0</accession>
<dbReference type="AlphaFoldDB" id="A0A2P5XMT0"/>
<dbReference type="PANTHER" id="PTHR32278:SF111">
    <property type="entry name" value="F-BOX PROTEIN PP2-B12-RELATED"/>
    <property type="match status" value="1"/>
</dbReference>
<sequence>MTHYKVYLLYKVRSKRATYLLPRRRPPNDVQFPKAGVDGWLEVEMGEFFNEGCVDDGELEMSALEMEGCNQKGDLILQGIEIRAITPH</sequence>